<dbReference type="Proteomes" id="UP001642464">
    <property type="component" value="Unassembled WGS sequence"/>
</dbReference>
<evidence type="ECO:0000313" key="1">
    <source>
        <dbReference type="EMBL" id="CAK9024795.1"/>
    </source>
</evidence>
<organism evidence="1 2">
    <name type="scientific">Durusdinium trenchii</name>
    <dbReference type="NCBI Taxonomy" id="1381693"/>
    <lineage>
        <taxon>Eukaryota</taxon>
        <taxon>Sar</taxon>
        <taxon>Alveolata</taxon>
        <taxon>Dinophyceae</taxon>
        <taxon>Suessiales</taxon>
        <taxon>Symbiodiniaceae</taxon>
        <taxon>Durusdinium</taxon>
    </lineage>
</organism>
<sequence length="216" mass="24327">MRPFADEGCICSSQQTHQDKSKECGELVLAALLQFGIIDEKLLDRHPLQRVNEVVRRNQCGVLACMERDVADAIGYGPAGIGWPWVAAQNWISEMKKLGKQLEIERGKRIEAMREQDEKDQKHGEKMKQEREKMAAFAGKMKAANKKMTKIQEDAWVGELPSACLKAKAKIELFQWVYGMQCMENWILGEEAGEEDPIGCVAAGKGEKSKQKDQTD</sequence>
<reference evidence="1 2" key="1">
    <citation type="submission" date="2024-02" db="EMBL/GenBank/DDBJ databases">
        <authorList>
            <person name="Chen Y."/>
            <person name="Shah S."/>
            <person name="Dougan E. K."/>
            <person name="Thang M."/>
            <person name="Chan C."/>
        </authorList>
    </citation>
    <scope>NUCLEOTIDE SEQUENCE [LARGE SCALE GENOMIC DNA]</scope>
</reference>
<dbReference type="EMBL" id="CAXAMM010011002">
    <property type="protein sequence ID" value="CAK9024795.1"/>
    <property type="molecule type" value="Genomic_DNA"/>
</dbReference>
<accession>A0ABP0KDA9</accession>
<protein>
    <submittedName>
        <fullName evidence="1">Uncharacterized protein</fullName>
    </submittedName>
</protein>
<evidence type="ECO:0000313" key="2">
    <source>
        <dbReference type="Proteomes" id="UP001642464"/>
    </source>
</evidence>
<name>A0ABP0KDA9_9DINO</name>
<gene>
    <name evidence="1" type="ORF">SCF082_LOCUS16792</name>
</gene>
<comment type="caution">
    <text evidence="1">The sequence shown here is derived from an EMBL/GenBank/DDBJ whole genome shotgun (WGS) entry which is preliminary data.</text>
</comment>
<keyword evidence="2" id="KW-1185">Reference proteome</keyword>
<proteinExistence type="predicted"/>